<reference evidence="1 2" key="1">
    <citation type="submission" date="2018-11" db="EMBL/GenBank/DDBJ databases">
        <title>Complete genome sequence of Leptospira kmetyi isolate LS 001/16 from soil sample associated with a leptospirosis patient in Kelantan.</title>
        <authorList>
            <person name="Muhammad Yusoff F."/>
            <person name="Muhammad Yusoff S."/>
            <person name="Ahmad M.N."/>
            <person name="Yusof N.Y."/>
            <person name="Aziah I."/>
        </authorList>
    </citation>
    <scope>NUCLEOTIDE SEQUENCE [LARGE SCALE GENOMIC DNA]</scope>
    <source>
        <strain evidence="1 2">LS 001/16</strain>
    </source>
</reference>
<dbReference type="EMBL" id="CP033615">
    <property type="protein sequence ID" value="AYV57687.1"/>
    <property type="molecule type" value="Genomic_DNA"/>
</dbReference>
<dbReference type="AlphaFoldDB" id="A0AAD0UWX6"/>
<name>A0AAD0UWX6_9LEPT</name>
<evidence type="ECO:0000313" key="2">
    <source>
        <dbReference type="Proteomes" id="UP000276407"/>
    </source>
</evidence>
<accession>A0AAD0UWX6</accession>
<proteinExistence type="predicted"/>
<gene>
    <name evidence="1" type="ORF">EFP84_18765</name>
</gene>
<dbReference type="Proteomes" id="UP000276407">
    <property type="component" value="Chromosome 2"/>
</dbReference>
<protein>
    <submittedName>
        <fullName evidence="1">Uncharacterized protein</fullName>
    </submittedName>
</protein>
<sequence length="460" mass="53692">MNEFMQEEQKISKEKEVTKAFDRVIENTIKKKIDNEIKPEGIPGIINKIHDNIGEIVICTDLFLSEANRIDEDRKIKIQEASAEFNSKEFSLDKGSESFREEMLEFLASLTVNMISVVRKFRRSYTVSLSGIIIRSFYLNLFSLFDAFTGDLLRELYRGKPELVRSLGQSLSIADILEHTNISDIINEVIEKELENMIRESYVEQFQILEKRFNIKLREFKNWPKFVEITQRRNLIMHAGGRVNSGYLSICKKNECVFDKELKVGDILKIDKLYLFEASMIFQEVSFKLGITLWRKLFEHQLVDSDSYMIEHLYNLLVDENYRLVENLGEFCINLPKHYSDANKKTITLNYCIALKMLDQHEKLKSVLSSVDWSSSILDFKLAVSVLGDNYALMLGLMEQIGLEGEYISEKSYIEWPLFRNVRDLPEFQEKFKKIYSKDLKAEIRKDASSKFAEDLSGEH</sequence>
<evidence type="ECO:0000313" key="1">
    <source>
        <dbReference type="EMBL" id="AYV57687.1"/>
    </source>
</evidence>
<dbReference type="KEGG" id="lkm:EFP84_18765"/>
<organism evidence="1 2">
    <name type="scientific">Leptospira kmetyi</name>
    <dbReference type="NCBI Taxonomy" id="408139"/>
    <lineage>
        <taxon>Bacteria</taxon>
        <taxon>Pseudomonadati</taxon>
        <taxon>Spirochaetota</taxon>
        <taxon>Spirochaetia</taxon>
        <taxon>Leptospirales</taxon>
        <taxon>Leptospiraceae</taxon>
        <taxon>Leptospira</taxon>
    </lineage>
</organism>